<feature type="domain" description="C2H2-type" evidence="9">
    <location>
        <begin position="518"/>
        <end position="545"/>
    </location>
</feature>
<accession>A0A6I8TXI3</accession>
<comment type="subcellular location">
    <subcellularLocation>
        <location evidence="1">Nucleus</location>
    </subcellularLocation>
</comment>
<evidence type="ECO:0000256" key="6">
    <source>
        <dbReference type="ARBA" id="ARBA00023125"/>
    </source>
</evidence>
<feature type="compositionally biased region" description="Basic and acidic residues" evidence="8">
    <location>
        <begin position="232"/>
        <end position="245"/>
    </location>
</feature>
<dbReference type="InParanoid" id="A0A6I8TXI3"/>
<dbReference type="PANTHER" id="PTHR24390">
    <property type="entry name" value="ZINC FINGER PROTEIN"/>
    <property type="match status" value="1"/>
</dbReference>
<evidence type="ECO:0000256" key="2">
    <source>
        <dbReference type="ARBA" id="ARBA00022723"/>
    </source>
</evidence>
<evidence type="ECO:0000256" key="4">
    <source>
        <dbReference type="ARBA" id="ARBA00022771"/>
    </source>
</evidence>
<dbReference type="AlphaFoldDB" id="A0A6I8TXI3"/>
<evidence type="ECO:0000313" key="11">
    <source>
        <dbReference type="Proteomes" id="UP000008820"/>
    </source>
</evidence>
<evidence type="ECO:0000259" key="9">
    <source>
        <dbReference type="PROSITE" id="PS50157"/>
    </source>
</evidence>
<keyword evidence="11" id="KW-1185">Reference proteome</keyword>
<feature type="region of interest" description="Disordered" evidence="8">
    <location>
        <begin position="641"/>
        <end position="663"/>
    </location>
</feature>
<dbReference type="SUPFAM" id="SSF57667">
    <property type="entry name" value="beta-beta-alpha zinc fingers"/>
    <property type="match status" value="5"/>
</dbReference>
<dbReference type="FunFam" id="3.30.160.60:FF:000512">
    <property type="entry name" value="zinc finger protein 197 isoform X1"/>
    <property type="match status" value="1"/>
</dbReference>
<gene>
    <name evidence="10" type="primary">110674192</name>
</gene>
<evidence type="ECO:0000256" key="8">
    <source>
        <dbReference type="SAM" id="MobiDB-lite"/>
    </source>
</evidence>
<evidence type="ECO:0000313" key="10">
    <source>
        <dbReference type="EnsemblMetazoa" id="AAEL019663-PA"/>
    </source>
</evidence>
<evidence type="ECO:0000256" key="5">
    <source>
        <dbReference type="ARBA" id="ARBA00022833"/>
    </source>
</evidence>
<dbReference type="FunFam" id="3.30.160.60:FF:000100">
    <property type="entry name" value="Zinc finger 45-like"/>
    <property type="match status" value="1"/>
</dbReference>
<dbReference type="GO" id="GO:0003700">
    <property type="term" value="F:DNA-binding transcription factor activity"/>
    <property type="evidence" value="ECO:0007669"/>
    <property type="project" value="TreeGrafter"/>
</dbReference>
<dbReference type="PROSITE" id="PS50157">
    <property type="entry name" value="ZINC_FINGER_C2H2_2"/>
    <property type="match status" value="7"/>
</dbReference>
<protein>
    <recommendedName>
        <fullName evidence="9">C2H2-type domain-containing protein</fullName>
    </recommendedName>
</protein>
<feature type="domain" description="C2H2-type" evidence="9">
    <location>
        <begin position="395"/>
        <end position="422"/>
    </location>
</feature>
<dbReference type="GO" id="GO:0008270">
    <property type="term" value="F:zinc ion binding"/>
    <property type="evidence" value="ECO:0007669"/>
    <property type="project" value="UniProtKB-KW"/>
</dbReference>
<dbReference type="GO" id="GO:0006357">
    <property type="term" value="P:regulation of transcription by RNA polymerase II"/>
    <property type="evidence" value="ECO:0007669"/>
    <property type="project" value="TreeGrafter"/>
</dbReference>
<organism evidence="10 11">
    <name type="scientific">Aedes aegypti</name>
    <name type="common">Yellowfever mosquito</name>
    <name type="synonym">Culex aegypti</name>
    <dbReference type="NCBI Taxonomy" id="7159"/>
    <lineage>
        <taxon>Eukaryota</taxon>
        <taxon>Metazoa</taxon>
        <taxon>Ecdysozoa</taxon>
        <taxon>Arthropoda</taxon>
        <taxon>Hexapoda</taxon>
        <taxon>Insecta</taxon>
        <taxon>Pterygota</taxon>
        <taxon>Neoptera</taxon>
        <taxon>Endopterygota</taxon>
        <taxon>Diptera</taxon>
        <taxon>Nematocera</taxon>
        <taxon>Culicoidea</taxon>
        <taxon>Culicidae</taxon>
        <taxon>Culicinae</taxon>
        <taxon>Aedini</taxon>
        <taxon>Aedes</taxon>
        <taxon>Stegomyia</taxon>
    </lineage>
</organism>
<keyword evidence="2" id="KW-0479">Metal-binding</keyword>
<name>A0A6I8TXI3_AEDAE</name>
<feature type="domain" description="C2H2-type" evidence="9">
    <location>
        <begin position="366"/>
        <end position="394"/>
    </location>
</feature>
<dbReference type="GO" id="GO:0005634">
    <property type="term" value="C:nucleus"/>
    <property type="evidence" value="ECO:0007669"/>
    <property type="project" value="UniProtKB-SubCell"/>
</dbReference>
<dbReference type="InterPro" id="IPR036236">
    <property type="entry name" value="Znf_C2H2_sf"/>
</dbReference>
<dbReference type="InterPro" id="IPR013087">
    <property type="entry name" value="Znf_C2H2_type"/>
</dbReference>
<keyword evidence="5" id="KW-0862">Zinc</keyword>
<dbReference type="GO" id="GO:0000978">
    <property type="term" value="F:RNA polymerase II cis-regulatory region sequence-specific DNA binding"/>
    <property type="evidence" value="ECO:0007669"/>
    <property type="project" value="TreeGrafter"/>
</dbReference>
<keyword evidence="7" id="KW-0539">Nucleus</keyword>
<evidence type="ECO:0000256" key="7">
    <source>
        <dbReference type="ARBA" id="ARBA00023242"/>
    </source>
</evidence>
<keyword evidence="6" id="KW-0238">DNA-binding</keyword>
<dbReference type="PANTHER" id="PTHR24390:SF159">
    <property type="entry name" value="GROWTH FACTOR INDEPENDENT 1 TRANSCRIPTIONAL REPRESSOR"/>
    <property type="match status" value="1"/>
</dbReference>
<reference evidence="10" key="2">
    <citation type="submission" date="2020-05" db="UniProtKB">
        <authorList>
            <consortium name="EnsemblMetazoa"/>
        </authorList>
    </citation>
    <scope>IDENTIFICATION</scope>
    <source>
        <strain evidence="10">LVP_AGWG</strain>
    </source>
</reference>
<dbReference type="OrthoDB" id="427030at2759"/>
<reference evidence="10 11" key="1">
    <citation type="submission" date="2017-06" db="EMBL/GenBank/DDBJ databases">
        <title>Aedes aegypti genome working group (AGWG) sequencing and assembly.</title>
        <authorList>
            <consortium name="Aedes aegypti Genome Working Group (AGWG)"/>
            <person name="Matthews B.J."/>
        </authorList>
    </citation>
    <scope>NUCLEOTIDE SEQUENCE [LARGE SCALE GENOMIC DNA]</scope>
    <source>
        <strain evidence="10 11">LVP_AGWG</strain>
    </source>
</reference>
<feature type="compositionally biased region" description="Acidic residues" evidence="8">
    <location>
        <begin position="216"/>
        <end position="231"/>
    </location>
</feature>
<dbReference type="Pfam" id="PF12874">
    <property type="entry name" value="zf-met"/>
    <property type="match status" value="1"/>
</dbReference>
<feature type="domain" description="C2H2-type" evidence="9">
    <location>
        <begin position="603"/>
        <end position="630"/>
    </location>
</feature>
<dbReference type="Gene3D" id="3.30.160.60">
    <property type="entry name" value="Classic Zinc Finger"/>
    <property type="match status" value="6"/>
</dbReference>
<proteinExistence type="predicted"/>
<dbReference type="PROSITE" id="PS00028">
    <property type="entry name" value="ZINC_FINGER_C2H2_1"/>
    <property type="match status" value="9"/>
</dbReference>
<dbReference type="EnsemblMetazoa" id="AAEL019663-RA">
    <property type="protein sequence ID" value="AAEL019663-PA"/>
    <property type="gene ID" value="AAEL019663"/>
</dbReference>
<dbReference type="Proteomes" id="UP000008820">
    <property type="component" value="Chromosome 1"/>
</dbReference>
<sequence length="663" mass="76301">MSCIVPTCNVAYGYFRRFPRKSVLSERWLDSIQKGCGMEVNLLDDGSNESQICVWHFETTGDDNPLMEPRKYIDRYGHQVEIDSCRLCLELFPTNQMVDADGKLGGARIKSLISESVETDFQWNAVSTLICTGCLVRLDLLTAIKNDFLSAALKLHHLMDLVQQEPVQKVEVDVEIEEDCYLEETAHDEMSLVLANVQECFVAELDLKQILQSEEEDYHEEETSVDELMSDSDERNPPVDCEPKIPKKMGRPPKPRPENPDQRPLLKDIVVRKCYICPELLADNSALAAHLIETHSSVDYEKCSLCSQKCSSLPSYNRHLSRHDESERPFKCSSCPLRFADKLACKQHMNTAHDGIPRKTVSNERPICEICGKSFISKTSLRMHVNGVHKEVKKHSCKICQKTFRSNFTLERHMLLHTDSKPFSCNQCDESFRRALYLRCHMRRIHEEKKFVVCPVCSKEFNSYNAMYLHKKAVHFKAKRKAEEPGILACKLCDHLASSHELRKHIVASHANEAYPFRRCSDCPRTFLTYTAWYAHKSVHNDKYACQECGKRFASSHQRQTHVDTTHMGGKRWECPQCPGKQFKTTRTLNTHMGRTHGTLKAHACEICQKRFNRKDNLDTHRRIHTGEKPFECDKCSMRFGDPSTAHKHKKRCGGDQQELSKE</sequence>
<keyword evidence="3" id="KW-0677">Repeat</keyword>
<evidence type="ECO:0000256" key="1">
    <source>
        <dbReference type="ARBA" id="ARBA00004123"/>
    </source>
</evidence>
<feature type="domain" description="C2H2-type" evidence="9">
    <location>
        <begin position="544"/>
        <end position="572"/>
    </location>
</feature>
<feature type="region of interest" description="Disordered" evidence="8">
    <location>
        <begin position="216"/>
        <end position="263"/>
    </location>
</feature>
<dbReference type="Pfam" id="PF00096">
    <property type="entry name" value="zf-C2H2"/>
    <property type="match status" value="3"/>
</dbReference>
<feature type="domain" description="C2H2-type" evidence="9">
    <location>
        <begin position="452"/>
        <end position="480"/>
    </location>
</feature>
<evidence type="ECO:0000256" key="3">
    <source>
        <dbReference type="ARBA" id="ARBA00022737"/>
    </source>
</evidence>
<dbReference type="SMART" id="SM00355">
    <property type="entry name" value="ZnF_C2H2"/>
    <property type="match status" value="13"/>
</dbReference>
<feature type="domain" description="C2H2-type" evidence="9">
    <location>
        <begin position="423"/>
        <end position="451"/>
    </location>
</feature>
<dbReference type="Pfam" id="PF13912">
    <property type="entry name" value="zf-C2H2_6"/>
    <property type="match status" value="1"/>
</dbReference>
<keyword evidence="4" id="KW-0863">Zinc-finger</keyword>